<feature type="region of interest" description="Disordered" evidence="1">
    <location>
        <begin position="1"/>
        <end position="52"/>
    </location>
</feature>
<reference evidence="2 3" key="1">
    <citation type="submission" date="2019-09" db="EMBL/GenBank/DDBJ databases">
        <title>Chitinophaga ginsengihumi sp. nov., isolated from soil of ginseng rhizosphere.</title>
        <authorList>
            <person name="Lee J."/>
        </authorList>
    </citation>
    <scope>NUCLEOTIDE SEQUENCE [LARGE SCALE GENOMIC DNA]</scope>
    <source>
        <strain evidence="2 3">BN140078</strain>
    </source>
</reference>
<name>A0A5B2VPJ6_9BACT</name>
<evidence type="ECO:0000256" key="1">
    <source>
        <dbReference type="SAM" id="MobiDB-lite"/>
    </source>
</evidence>
<gene>
    <name evidence="2" type="ORF">F0L74_29645</name>
</gene>
<keyword evidence="3" id="KW-1185">Reference proteome</keyword>
<proteinExistence type="predicted"/>
<dbReference type="RefSeq" id="WP_149841504.1">
    <property type="nucleotide sequence ID" value="NZ_VUOC01000004.1"/>
</dbReference>
<accession>A0A5B2VPJ6</accession>
<evidence type="ECO:0000313" key="2">
    <source>
        <dbReference type="EMBL" id="KAA2240326.1"/>
    </source>
</evidence>
<dbReference type="AlphaFoldDB" id="A0A5B2VPJ6"/>
<reference evidence="2 3" key="2">
    <citation type="submission" date="2019-09" db="EMBL/GenBank/DDBJ databases">
        <authorList>
            <person name="Jin C."/>
        </authorList>
    </citation>
    <scope>NUCLEOTIDE SEQUENCE [LARGE SCALE GENOMIC DNA]</scope>
    <source>
        <strain evidence="2 3">BN140078</strain>
    </source>
</reference>
<dbReference type="Proteomes" id="UP000324611">
    <property type="component" value="Unassembled WGS sequence"/>
</dbReference>
<protein>
    <submittedName>
        <fullName evidence="2">Uncharacterized protein</fullName>
    </submittedName>
</protein>
<organism evidence="2 3">
    <name type="scientific">Chitinophaga agrisoli</name>
    <dbReference type="NCBI Taxonomy" id="2607653"/>
    <lineage>
        <taxon>Bacteria</taxon>
        <taxon>Pseudomonadati</taxon>
        <taxon>Bacteroidota</taxon>
        <taxon>Chitinophagia</taxon>
        <taxon>Chitinophagales</taxon>
        <taxon>Chitinophagaceae</taxon>
        <taxon>Chitinophaga</taxon>
    </lineage>
</organism>
<feature type="compositionally biased region" description="Polar residues" evidence="1">
    <location>
        <begin position="1"/>
        <end position="21"/>
    </location>
</feature>
<evidence type="ECO:0000313" key="3">
    <source>
        <dbReference type="Proteomes" id="UP000324611"/>
    </source>
</evidence>
<comment type="caution">
    <text evidence="2">The sequence shown here is derived from an EMBL/GenBank/DDBJ whole genome shotgun (WGS) entry which is preliminary data.</text>
</comment>
<dbReference type="EMBL" id="VUOC01000004">
    <property type="protein sequence ID" value="KAA2240326.1"/>
    <property type="molecule type" value="Genomic_DNA"/>
</dbReference>
<sequence length="429" mass="47081">MNHSQSAKTNKGSSSASSTQAGNGGKSMPAVPVNLSTDASTQLKEEQPDNDTAAQIKPFRPSMLVQRKNNTTSPTVFQLVPDEKLDALIAQVNKEFEGRDEELLPDNAKDLYLAKYPYAPKRLEQTEEFVLGQLRKRTMVNRDQRKQKGAERKLALDQRVASEAEHYTPMGEAQRSIELLTGMLLTISRHMDISGMIGKLETSLRSKSCKDCRITFKGHVLEIFISYIRLIQGGQLAEPSGKADVLFSADDTQYAVQAKWGTTDMLYDLAAGAFNQLMGLSSGGEDKPKTAEVPPDGSVRTAHLFVEASVDEAGTLVKEVVSAYKARHKGFGKFSLLGKPVQALLDIFDKRTQNLCQIIIDFPDGTPGSMQLTRDIIVPQAARTAKNNQPFLEPNAGDLVTAVDLICSLSPDDRALIINRDLARTKEVL</sequence>